<dbReference type="OrthoDB" id="4528212at2"/>
<dbReference type="HOGENOM" id="CLU_979674_0_0_11"/>
<dbReference type="AlphaFoldDB" id="D6ZAQ0"/>
<accession>D6ZAQ0</accession>
<protein>
    <recommendedName>
        <fullName evidence="3">DUF2336 domain-containing protein</fullName>
    </recommendedName>
</protein>
<name>D6ZAQ0_SEGRD</name>
<evidence type="ECO:0000313" key="1">
    <source>
        <dbReference type="EMBL" id="ADG98786.1"/>
    </source>
</evidence>
<keyword evidence="2" id="KW-1185">Reference proteome</keyword>
<proteinExistence type="predicted"/>
<evidence type="ECO:0000313" key="2">
    <source>
        <dbReference type="Proteomes" id="UP000002247"/>
    </source>
</evidence>
<dbReference type="eggNOG" id="ENOG5030J3U">
    <property type="taxonomic scope" value="Bacteria"/>
</dbReference>
<sequence length="284" mass="30908">MSDFVATAQIHLLADLLGVPPEKVGHLERLGPQNLAQLRMRISDLKFDAQQKQVQMIGKAAPIVPDPVIATLAEKVVGPVVSAAVANSLAKDHAHRLNGLLRRLRVPFVAQTLRYLDPRAIPALTAAVPMRVWAPAVRRLLADGHYASAAVLVEQSPVDLLIAVEREVDDRAAIARTLAYTTDSQKLEELLAALPQERLIPLVDSFGTGEAETIMAGFSALTRVSPQSRKKLSTMLAERLDDKAMARFNQTVVAAGGEQQLRELIDETLEGELRERALAAFGRT</sequence>
<dbReference type="RefSeq" id="WP_013139236.1">
    <property type="nucleotide sequence ID" value="NC_014168.1"/>
</dbReference>
<reference evidence="1 2" key="1">
    <citation type="journal article" date="2010" name="Stand. Genomic Sci.">
        <title>Complete genome sequence of Segniliparus rotundus type strain (CDC 1076).</title>
        <authorList>
            <person name="Sikorski J."/>
            <person name="Lapidus A."/>
            <person name="Copeland A."/>
            <person name="Misra M."/>
            <person name="Glavina Del Rio T."/>
            <person name="Nolan M."/>
            <person name="Lucas S."/>
            <person name="Chen F."/>
            <person name="Tice H."/>
            <person name="Cheng J.F."/>
            <person name="Jando M."/>
            <person name="Schneider S."/>
            <person name="Bruce D."/>
            <person name="Goodwin L."/>
            <person name="Pitluck S."/>
            <person name="Liolios K."/>
            <person name="Mikhailova N."/>
            <person name="Pati A."/>
            <person name="Ivanova N."/>
            <person name="Mavromatis K."/>
            <person name="Chen A."/>
            <person name="Palaniappan K."/>
            <person name="Chertkov O."/>
            <person name="Land M."/>
            <person name="Hauser L."/>
            <person name="Chang Y.J."/>
            <person name="Jeffries C.D."/>
            <person name="Brettin T."/>
            <person name="Detter J.C."/>
            <person name="Han C."/>
            <person name="Rohde M."/>
            <person name="Goker M."/>
            <person name="Bristow J."/>
            <person name="Eisen J.A."/>
            <person name="Markowitz V."/>
            <person name="Hugenholtz P."/>
            <person name="Kyrpides N.C."/>
            <person name="Klenk H.P."/>
        </authorList>
    </citation>
    <scope>NUCLEOTIDE SEQUENCE [LARGE SCALE GENOMIC DNA]</scope>
    <source>
        <strain evidence="2">ATCC BAA-972 / CDC 1076 / CIP 108378 / DSM 44985 / JCM 13578</strain>
    </source>
</reference>
<organism evidence="1 2">
    <name type="scientific">Segniliparus rotundus (strain ATCC BAA-972 / CDC 1076 / CIP 108378 / DSM 44985 / JCM 13578)</name>
    <dbReference type="NCBI Taxonomy" id="640132"/>
    <lineage>
        <taxon>Bacteria</taxon>
        <taxon>Bacillati</taxon>
        <taxon>Actinomycetota</taxon>
        <taxon>Actinomycetes</taxon>
        <taxon>Mycobacteriales</taxon>
        <taxon>Segniliparaceae</taxon>
        <taxon>Segniliparus</taxon>
    </lineage>
</organism>
<dbReference type="Proteomes" id="UP000002247">
    <property type="component" value="Chromosome"/>
</dbReference>
<evidence type="ECO:0008006" key="3">
    <source>
        <dbReference type="Google" id="ProtNLM"/>
    </source>
</evidence>
<dbReference type="KEGG" id="srt:Srot_2337"/>
<gene>
    <name evidence="1" type="ordered locus">Srot_2337</name>
</gene>
<dbReference type="EMBL" id="CP001958">
    <property type="protein sequence ID" value="ADG98786.1"/>
    <property type="molecule type" value="Genomic_DNA"/>
</dbReference>